<feature type="region of interest" description="Disordered" evidence="1">
    <location>
        <begin position="1"/>
        <end position="100"/>
    </location>
</feature>
<reference evidence="2 3" key="1">
    <citation type="submission" date="2019-07" db="EMBL/GenBank/DDBJ databases">
        <title>Finished genome of Venturia effusa.</title>
        <authorList>
            <person name="Young C.A."/>
            <person name="Cox M.P."/>
            <person name="Ganley A.R.D."/>
            <person name="David W.J."/>
        </authorList>
    </citation>
    <scope>NUCLEOTIDE SEQUENCE [LARGE SCALE GENOMIC DNA]</scope>
    <source>
        <strain evidence="3">albino</strain>
    </source>
</reference>
<keyword evidence="3" id="KW-1185">Reference proteome</keyword>
<evidence type="ECO:0000313" key="3">
    <source>
        <dbReference type="Proteomes" id="UP000316270"/>
    </source>
</evidence>
<organism evidence="2 3">
    <name type="scientific">Venturia effusa</name>
    <dbReference type="NCBI Taxonomy" id="50376"/>
    <lineage>
        <taxon>Eukaryota</taxon>
        <taxon>Fungi</taxon>
        <taxon>Dikarya</taxon>
        <taxon>Ascomycota</taxon>
        <taxon>Pezizomycotina</taxon>
        <taxon>Dothideomycetes</taxon>
        <taxon>Pleosporomycetidae</taxon>
        <taxon>Venturiales</taxon>
        <taxon>Venturiaceae</taxon>
        <taxon>Venturia</taxon>
    </lineage>
</organism>
<feature type="compositionally biased region" description="Basic and acidic residues" evidence="1">
    <location>
        <begin position="19"/>
        <end position="31"/>
    </location>
</feature>
<accession>A0A517LMF6</accession>
<gene>
    <name evidence="2" type="ORF">FKW77_002920</name>
</gene>
<dbReference type="AlphaFoldDB" id="A0A517LMF6"/>
<dbReference type="EMBL" id="CP042200">
    <property type="protein sequence ID" value="QDS76827.1"/>
    <property type="molecule type" value="Genomic_DNA"/>
</dbReference>
<feature type="compositionally biased region" description="Basic and acidic residues" evidence="1">
    <location>
        <begin position="61"/>
        <end position="74"/>
    </location>
</feature>
<name>A0A517LMF6_9PEZI</name>
<protein>
    <submittedName>
        <fullName evidence="2">Uncharacterized protein</fullName>
    </submittedName>
</protein>
<sequence>MNAGRRVDEGIVGDEVVDDEKSGEQETGAHESDDEQVEERQAVILQHGDGLFNVEQPSAGRSDEEQSDTGKAKDGTVNSPGVEDEMINDNKVPAHPTHADVPPEILEEWELVVTRDLETPFQAFLWP</sequence>
<dbReference type="Proteomes" id="UP000316270">
    <property type="component" value="Chromosome 16"/>
</dbReference>
<evidence type="ECO:0000256" key="1">
    <source>
        <dbReference type="SAM" id="MobiDB-lite"/>
    </source>
</evidence>
<evidence type="ECO:0000313" key="2">
    <source>
        <dbReference type="EMBL" id="QDS76827.1"/>
    </source>
</evidence>
<proteinExistence type="predicted"/>